<evidence type="ECO:0000259" key="11">
    <source>
        <dbReference type="PROSITE" id="PS51918"/>
    </source>
</evidence>
<dbReference type="GO" id="GO:0051539">
    <property type="term" value="F:4 iron, 4 sulfur cluster binding"/>
    <property type="evidence" value="ECO:0007669"/>
    <property type="project" value="UniProtKB-KW"/>
</dbReference>
<dbReference type="InterPro" id="IPR034687">
    <property type="entry name" value="ELP3-like"/>
</dbReference>
<dbReference type="PROSITE" id="PS51918">
    <property type="entry name" value="RADICAL_SAM"/>
    <property type="match status" value="1"/>
</dbReference>
<dbReference type="SFLD" id="SFLDS00029">
    <property type="entry name" value="Radical_SAM"/>
    <property type="match status" value="1"/>
</dbReference>
<keyword evidence="6 9" id="KW-0408">Iron</keyword>
<keyword evidence="2" id="KW-0808">Transferase</keyword>
<dbReference type="InterPro" id="IPR013785">
    <property type="entry name" value="Aldolase_TIM"/>
</dbReference>
<dbReference type="PANTHER" id="PTHR11135:SF2">
    <property type="entry name" value="ELONGATOR COMPLEX PROTEIN 3"/>
    <property type="match status" value="1"/>
</dbReference>
<comment type="caution">
    <text evidence="12">The sequence shown here is derived from an EMBL/GenBank/DDBJ whole genome shotgun (WGS) entry which is preliminary data.</text>
</comment>
<dbReference type="GO" id="GO:0033588">
    <property type="term" value="C:elongator holoenzyme complex"/>
    <property type="evidence" value="ECO:0007669"/>
    <property type="project" value="TreeGrafter"/>
</dbReference>
<dbReference type="InterPro" id="IPR058240">
    <property type="entry name" value="rSAM_sf"/>
</dbReference>
<keyword evidence="4" id="KW-0819">tRNA processing</keyword>
<dbReference type="InterPro" id="IPR032432">
    <property type="entry name" value="Radical_SAM_C"/>
</dbReference>
<feature type="binding site" evidence="9">
    <location>
        <position position="96"/>
    </location>
    <ligand>
        <name>[4Fe-4S] cluster</name>
        <dbReference type="ChEBI" id="CHEBI:49883"/>
        <note>4Fe-4S-S-AdoMet</note>
    </ligand>
</feature>
<gene>
    <name evidence="12" type="ORF">COS93_00825</name>
</gene>
<dbReference type="InterPro" id="IPR039661">
    <property type="entry name" value="ELP3"/>
</dbReference>
<evidence type="ECO:0000313" key="13">
    <source>
        <dbReference type="Proteomes" id="UP000228777"/>
    </source>
</evidence>
<dbReference type="GO" id="GO:0002926">
    <property type="term" value="P:tRNA wobble base 5-methoxycarbonylmethyl-2-thiouridinylation"/>
    <property type="evidence" value="ECO:0007669"/>
    <property type="project" value="TreeGrafter"/>
</dbReference>
<keyword evidence="5 9" id="KW-0479">Metal-binding</keyword>
<dbReference type="GO" id="GO:0016746">
    <property type="term" value="F:acyltransferase activity"/>
    <property type="evidence" value="ECO:0007669"/>
    <property type="project" value="UniProtKB-KW"/>
</dbReference>
<evidence type="ECO:0000256" key="3">
    <source>
        <dbReference type="ARBA" id="ARBA00022691"/>
    </source>
</evidence>
<keyword evidence="8" id="KW-0012">Acyltransferase</keyword>
<dbReference type="SUPFAM" id="SSF102114">
    <property type="entry name" value="Radical SAM enzymes"/>
    <property type="match status" value="1"/>
</dbReference>
<evidence type="ECO:0000313" key="12">
    <source>
        <dbReference type="EMBL" id="PIU47104.1"/>
    </source>
</evidence>
<evidence type="ECO:0000256" key="1">
    <source>
        <dbReference type="ARBA" id="ARBA00022485"/>
    </source>
</evidence>
<dbReference type="SFLD" id="SFLDG01086">
    <property type="entry name" value="elongater_protein-like"/>
    <property type="match status" value="1"/>
</dbReference>
<dbReference type="Pfam" id="PF04055">
    <property type="entry name" value="Radical_SAM"/>
    <property type="match status" value="1"/>
</dbReference>
<dbReference type="Proteomes" id="UP000228777">
    <property type="component" value="Unassembled WGS sequence"/>
</dbReference>
<feature type="binding site" evidence="9">
    <location>
        <position position="89"/>
    </location>
    <ligand>
        <name>[4Fe-4S] cluster</name>
        <dbReference type="ChEBI" id="CHEBI:49883"/>
        <note>4Fe-4S-S-AdoMet</note>
    </ligand>
</feature>
<dbReference type="EMBL" id="PEWP01000015">
    <property type="protein sequence ID" value="PIU47104.1"/>
    <property type="molecule type" value="Genomic_DNA"/>
</dbReference>
<dbReference type="PANTHER" id="PTHR11135">
    <property type="entry name" value="HISTONE ACETYLTRANSFERASE-RELATED"/>
    <property type="match status" value="1"/>
</dbReference>
<comment type="cofactor">
    <cofactor evidence="9">
        <name>[4Fe-4S] cluster</name>
        <dbReference type="ChEBI" id="CHEBI:49883"/>
    </cofactor>
    <text evidence="9">Binds 1 [4Fe-4S] cluster. The cluster is coordinated with 3 cysteines and an exchangeable S-adenosyl-L-methionine.</text>
</comment>
<dbReference type="CDD" id="cd01335">
    <property type="entry name" value="Radical_SAM"/>
    <property type="match status" value="1"/>
</dbReference>
<reference evidence="13" key="1">
    <citation type="submission" date="2017-09" db="EMBL/GenBank/DDBJ databases">
        <title>Depth-based differentiation of microbial function through sediment-hosted aquifers and enrichment of novel symbionts in the deep terrestrial subsurface.</title>
        <authorList>
            <person name="Probst A.J."/>
            <person name="Ladd B."/>
            <person name="Jarett J.K."/>
            <person name="Geller-Mcgrath D.E."/>
            <person name="Sieber C.M.K."/>
            <person name="Emerson J.B."/>
            <person name="Anantharaman K."/>
            <person name="Thomas B.C."/>
            <person name="Malmstrom R."/>
            <person name="Stieglmeier M."/>
            <person name="Klingl A."/>
            <person name="Woyke T."/>
            <person name="Ryan C.M."/>
            <person name="Banfield J.F."/>
        </authorList>
    </citation>
    <scope>NUCLEOTIDE SEQUENCE [LARGE SCALE GENOMIC DNA]</scope>
</reference>
<dbReference type="InterPro" id="IPR006638">
    <property type="entry name" value="Elp3/MiaA/NifB-like_rSAM"/>
</dbReference>
<evidence type="ECO:0000256" key="8">
    <source>
        <dbReference type="ARBA" id="ARBA00023315"/>
    </source>
</evidence>
<evidence type="ECO:0000256" key="10">
    <source>
        <dbReference type="SAM" id="Coils"/>
    </source>
</evidence>
<evidence type="ECO:0000256" key="4">
    <source>
        <dbReference type="ARBA" id="ARBA00022694"/>
    </source>
</evidence>
<evidence type="ECO:0000256" key="2">
    <source>
        <dbReference type="ARBA" id="ARBA00022679"/>
    </source>
</evidence>
<feature type="domain" description="Radical SAM core" evidence="11">
    <location>
        <begin position="74"/>
        <end position="357"/>
    </location>
</feature>
<dbReference type="NCBIfam" id="TIGR01211">
    <property type="entry name" value="ELP3"/>
    <property type="match status" value="1"/>
</dbReference>
<dbReference type="InterPro" id="IPR007197">
    <property type="entry name" value="rSAM"/>
</dbReference>
<protein>
    <submittedName>
        <fullName evidence="12">tRNA uridine(34) 5-carboxymethylaminomethyl modification radical SAM/GNAT enzyme Elp3</fullName>
    </submittedName>
</protein>
<dbReference type="GO" id="GO:0046872">
    <property type="term" value="F:metal ion binding"/>
    <property type="evidence" value="ECO:0007669"/>
    <property type="project" value="UniProtKB-KW"/>
</dbReference>
<dbReference type="GO" id="GO:0005737">
    <property type="term" value="C:cytoplasm"/>
    <property type="evidence" value="ECO:0007669"/>
    <property type="project" value="TreeGrafter"/>
</dbReference>
<organism evidence="12 13">
    <name type="scientific">bacterium (Candidatus Gribaldobacteria) CG07_land_8_20_14_0_80_33_18</name>
    <dbReference type="NCBI Taxonomy" id="2014272"/>
    <lineage>
        <taxon>Bacteria</taxon>
        <taxon>Candidatus Gribaldobacteria</taxon>
    </lineage>
</organism>
<keyword evidence="7 9" id="KW-0411">Iron-sulfur</keyword>
<dbReference type="Pfam" id="PF16199">
    <property type="entry name" value="Radical_SAM_C"/>
    <property type="match status" value="1"/>
</dbReference>
<dbReference type="SMART" id="SM00729">
    <property type="entry name" value="Elp3"/>
    <property type="match status" value="1"/>
</dbReference>
<keyword evidence="1" id="KW-0004">4Fe-4S</keyword>
<dbReference type="PIRSF" id="PIRSF005669">
    <property type="entry name" value="Hist_AcTrfase_ELP3"/>
    <property type="match status" value="1"/>
</dbReference>
<sequence length="537" mass="62847">METLEKIVLEMLKTRIKTRKDLDSFKRSMAKKYKILCPSNVKLLKIYHELAENKSVKSSKNIENLLRTRPIRSLSGIINVSVLTKPFPCPGKCLYCPLEKGIPKSYLKDEPAVQRAILTDFNPYLQVKTRLQSLEKIGHPIDKIELRLIGGTWSYYPKQYQCWFIKRCFQACNEWGKQKSSKLKTQNAKLQLKTKNLKNIQKKNEKTKQRIIGLSIETRPDFIDTKEIKRLRELGVTRVELGVQSIYDDVLKLNRRGHGVKAIIKATKLLKDAGFKICYQMMPNLPGSNLKKDIKMFEEIFENPDFKPDLLKIYPLALVKNAPLYKWYKKGKFKPYPNKKLIELLIEIKKRIPYYCRIQRIMRDIPSKDIIEGGAKISNLRELIQKEMKKRQLKRSEAFKCKCIRCREIRENYDPKEKIYLFRQDYEASGGKEIFLSFENKKREKLYALLRLRLPALKGTAIIREVHTYGQMLPVGEKSLSPQHQGLGKKLIKIAEGITKKKFGVKKIAVISGIGVRDYYRRKLGYRLKDTYMIKFI</sequence>
<keyword evidence="3" id="KW-0949">S-adenosyl-L-methionine</keyword>
<proteinExistence type="predicted"/>
<accession>A0A2M6Z3W7</accession>
<feature type="binding site" evidence="9">
    <location>
        <position position="93"/>
    </location>
    <ligand>
        <name>[4Fe-4S] cluster</name>
        <dbReference type="ChEBI" id="CHEBI:49883"/>
        <note>4Fe-4S-S-AdoMet</note>
    </ligand>
</feature>
<name>A0A2M6Z3W7_9BACT</name>
<evidence type="ECO:0000256" key="5">
    <source>
        <dbReference type="ARBA" id="ARBA00022723"/>
    </source>
</evidence>
<evidence type="ECO:0000256" key="6">
    <source>
        <dbReference type="ARBA" id="ARBA00023004"/>
    </source>
</evidence>
<dbReference type="AlphaFoldDB" id="A0A2M6Z3W7"/>
<feature type="coiled-coil region" evidence="10">
    <location>
        <begin position="183"/>
        <end position="217"/>
    </location>
</feature>
<keyword evidence="10" id="KW-0175">Coiled coil</keyword>
<dbReference type="SFLD" id="SFLDF00344">
    <property type="entry name" value="ELP3-like"/>
    <property type="match status" value="1"/>
</dbReference>
<evidence type="ECO:0000256" key="9">
    <source>
        <dbReference type="PIRSR" id="PIRSR005669-1"/>
    </source>
</evidence>
<dbReference type="Gene3D" id="3.20.20.70">
    <property type="entry name" value="Aldolase class I"/>
    <property type="match status" value="1"/>
</dbReference>
<evidence type="ECO:0000256" key="7">
    <source>
        <dbReference type="ARBA" id="ARBA00023014"/>
    </source>
</evidence>